<protein>
    <recommendedName>
        <fullName evidence="4">Arabinogalactan 4</fullName>
    </recommendedName>
</protein>
<evidence type="ECO:0000313" key="2">
    <source>
        <dbReference type="EMBL" id="KAJ6304499.1"/>
    </source>
</evidence>
<proteinExistence type="predicted"/>
<organism evidence="2 3">
    <name type="scientific">Salix suchowensis</name>
    <dbReference type="NCBI Taxonomy" id="1278906"/>
    <lineage>
        <taxon>Eukaryota</taxon>
        <taxon>Viridiplantae</taxon>
        <taxon>Streptophyta</taxon>
        <taxon>Embryophyta</taxon>
        <taxon>Tracheophyta</taxon>
        <taxon>Spermatophyta</taxon>
        <taxon>Magnoliopsida</taxon>
        <taxon>eudicotyledons</taxon>
        <taxon>Gunneridae</taxon>
        <taxon>Pentapetalae</taxon>
        <taxon>rosids</taxon>
        <taxon>fabids</taxon>
        <taxon>Malpighiales</taxon>
        <taxon>Salicaceae</taxon>
        <taxon>Saliceae</taxon>
        <taxon>Salix</taxon>
    </lineage>
</organism>
<accession>A0ABQ8ZRG2</accession>
<reference evidence="2" key="1">
    <citation type="submission" date="2022-10" db="EMBL/GenBank/DDBJ databases">
        <authorList>
            <person name="Hyden B.L."/>
            <person name="Feng K."/>
            <person name="Yates T."/>
            <person name="Jawdy S."/>
            <person name="Smart L.B."/>
            <person name="Muchero W."/>
        </authorList>
    </citation>
    <scope>NUCLEOTIDE SEQUENCE</scope>
    <source>
        <tissue evidence="2">Shoot tip</tissue>
    </source>
</reference>
<dbReference type="Proteomes" id="UP001141253">
    <property type="component" value="Chromosome 16"/>
</dbReference>
<reference evidence="2" key="2">
    <citation type="journal article" date="2023" name="Int. J. Mol. Sci.">
        <title>De Novo Assembly and Annotation of 11 Diverse Shrub Willow (Salix) Genomes Reveals Novel Gene Organization in Sex-Linked Regions.</title>
        <authorList>
            <person name="Hyden B."/>
            <person name="Feng K."/>
            <person name="Yates T.B."/>
            <person name="Jawdy S."/>
            <person name="Cereghino C."/>
            <person name="Smart L.B."/>
            <person name="Muchero W."/>
        </authorList>
    </citation>
    <scope>NUCLEOTIDE SEQUENCE</scope>
    <source>
        <tissue evidence="2">Shoot tip</tissue>
    </source>
</reference>
<evidence type="ECO:0000256" key="1">
    <source>
        <dbReference type="SAM" id="MobiDB-lite"/>
    </source>
</evidence>
<comment type="caution">
    <text evidence="2">The sequence shown here is derived from an EMBL/GenBank/DDBJ whole genome shotgun (WGS) entry which is preliminary data.</text>
</comment>
<name>A0ABQ8ZRG2_9ROSI</name>
<gene>
    <name evidence="2" type="ORF">OIU77_018209</name>
</gene>
<dbReference type="EMBL" id="JAPFFI010000027">
    <property type="protein sequence ID" value="KAJ6304499.1"/>
    <property type="molecule type" value="Genomic_DNA"/>
</dbReference>
<feature type="compositionally biased region" description="Low complexity" evidence="1">
    <location>
        <begin position="28"/>
        <end position="37"/>
    </location>
</feature>
<sequence length="48" mass="4820">MATVEVAVAPAIPETEVPEVTKTEETGTETAPPAAEAVAEEPTEAAPS</sequence>
<evidence type="ECO:0000313" key="3">
    <source>
        <dbReference type="Proteomes" id="UP001141253"/>
    </source>
</evidence>
<feature type="compositionally biased region" description="Acidic residues" evidence="1">
    <location>
        <begin position="38"/>
        <end position="48"/>
    </location>
</feature>
<feature type="region of interest" description="Disordered" evidence="1">
    <location>
        <begin position="1"/>
        <end position="48"/>
    </location>
</feature>
<keyword evidence="3" id="KW-1185">Reference proteome</keyword>
<evidence type="ECO:0008006" key="4">
    <source>
        <dbReference type="Google" id="ProtNLM"/>
    </source>
</evidence>